<dbReference type="AlphaFoldDB" id="A0A397NJ18"/>
<organism evidence="1 2">
    <name type="scientific">Hephaestia caeni</name>
    <dbReference type="NCBI Taxonomy" id="645617"/>
    <lineage>
        <taxon>Bacteria</taxon>
        <taxon>Pseudomonadati</taxon>
        <taxon>Pseudomonadota</taxon>
        <taxon>Alphaproteobacteria</taxon>
        <taxon>Sphingomonadales</taxon>
        <taxon>Sphingomonadaceae</taxon>
        <taxon>Hephaestia</taxon>
    </lineage>
</organism>
<dbReference type="Proteomes" id="UP000266568">
    <property type="component" value="Unassembled WGS sequence"/>
</dbReference>
<accession>A0A397NJ18</accession>
<evidence type="ECO:0000313" key="1">
    <source>
        <dbReference type="EMBL" id="RIA37500.1"/>
    </source>
</evidence>
<evidence type="ECO:0008006" key="3">
    <source>
        <dbReference type="Google" id="ProtNLM"/>
    </source>
</evidence>
<name>A0A397NJ18_9SPHN</name>
<gene>
    <name evidence="1" type="ORF">DFR49_3385</name>
</gene>
<comment type="caution">
    <text evidence="1">The sequence shown here is derived from an EMBL/GenBank/DDBJ whole genome shotgun (WGS) entry which is preliminary data.</text>
</comment>
<reference evidence="1 2" key="1">
    <citation type="submission" date="2018-08" db="EMBL/GenBank/DDBJ databases">
        <title>Genomic Encyclopedia of Type Strains, Phase IV (KMG-IV): sequencing the most valuable type-strain genomes for metagenomic binning, comparative biology and taxonomic classification.</title>
        <authorList>
            <person name="Goeker M."/>
        </authorList>
    </citation>
    <scope>NUCLEOTIDE SEQUENCE [LARGE SCALE GENOMIC DNA]</scope>
    <source>
        <strain evidence="1 2">DSM 25527</strain>
    </source>
</reference>
<keyword evidence="2" id="KW-1185">Reference proteome</keyword>
<proteinExistence type="predicted"/>
<evidence type="ECO:0000313" key="2">
    <source>
        <dbReference type="Proteomes" id="UP000266568"/>
    </source>
</evidence>
<dbReference type="EMBL" id="QXDC01000004">
    <property type="protein sequence ID" value="RIA37500.1"/>
    <property type="molecule type" value="Genomic_DNA"/>
</dbReference>
<protein>
    <recommendedName>
        <fullName evidence="3">YdaS antitoxin of YdaST toxin-antitoxin system</fullName>
    </recommendedName>
</protein>
<sequence>MHLIATVPNEGARRLAWWIGQLGPDAYDAFAAAMGSHVSFVDRILAGEIVPAAHLAQRIGAVTSDFIDRRDWRRPAAGGWFDPVAPRDGSARCGRRAA</sequence>